<keyword evidence="15" id="KW-0830">Ubiquinone</keyword>
<evidence type="ECO:0000256" key="9">
    <source>
        <dbReference type="ARBA" id="ARBA00022982"/>
    </source>
</evidence>
<keyword evidence="11 15" id="KW-0520">NAD</keyword>
<evidence type="ECO:0000256" key="8">
    <source>
        <dbReference type="ARBA" id="ARBA00022967"/>
    </source>
</evidence>
<dbReference type="EMBL" id="AB474915">
    <property type="protein sequence ID" value="BAJ08084.1"/>
    <property type="molecule type" value="Genomic_DNA"/>
</dbReference>
<keyword evidence="6 15" id="KW-0679">Respiratory chain</keyword>
<keyword evidence="12 15" id="KW-0496">Mitochondrion</keyword>
<protein>
    <recommendedName>
        <fullName evidence="4 15">NADH-ubiquinone oxidoreductase chain 6</fullName>
        <ecNumber evidence="3 15">7.1.1.2</ecNumber>
    </recommendedName>
</protein>
<keyword evidence="13 15" id="KW-0472">Membrane</keyword>
<evidence type="ECO:0000256" key="2">
    <source>
        <dbReference type="ARBA" id="ARBA00005698"/>
    </source>
</evidence>
<comment type="catalytic activity">
    <reaction evidence="14 15">
        <text>a ubiquinone + NADH + 5 H(+)(in) = a ubiquinol + NAD(+) + 4 H(+)(out)</text>
        <dbReference type="Rhea" id="RHEA:29091"/>
        <dbReference type="Rhea" id="RHEA-COMP:9565"/>
        <dbReference type="Rhea" id="RHEA-COMP:9566"/>
        <dbReference type="ChEBI" id="CHEBI:15378"/>
        <dbReference type="ChEBI" id="CHEBI:16389"/>
        <dbReference type="ChEBI" id="CHEBI:17976"/>
        <dbReference type="ChEBI" id="CHEBI:57540"/>
        <dbReference type="ChEBI" id="CHEBI:57945"/>
        <dbReference type="EC" id="7.1.1.2"/>
    </reaction>
</comment>
<evidence type="ECO:0000256" key="4">
    <source>
        <dbReference type="ARBA" id="ARBA00021095"/>
    </source>
</evidence>
<gene>
    <name evidence="17" type="primary">ND6</name>
</gene>
<dbReference type="EC" id="7.1.1.2" evidence="3 15"/>
<keyword evidence="16" id="KW-0732">Signal</keyword>
<dbReference type="PANTHER" id="PTHR11435:SF1">
    <property type="entry name" value="NADH-UBIQUINONE OXIDOREDUCTASE CHAIN 6"/>
    <property type="match status" value="1"/>
</dbReference>
<evidence type="ECO:0000256" key="3">
    <source>
        <dbReference type="ARBA" id="ARBA00012944"/>
    </source>
</evidence>
<keyword evidence="8 15" id="KW-1278">Translocase</keyword>
<keyword evidence="10 15" id="KW-1133">Transmembrane helix</keyword>
<evidence type="ECO:0000256" key="11">
    <source>
        <dbReference type="ARBA" id="ARBA00023027"/>
    </source>
</evidence>
<evidence type="ECO:0000256" key="16">
    <source>
        <dbReference type="SAM" id="SignalP"/>
    </source>
</evidence>
<dbReference type="Pfam" id="PF00499">
    <property type="entry name" value="Oxidored_q3"/>
    <property type="match status" value="1"/>
</dbReference>
<evidence type="ECO:0000256" key="10">
    <source>
        <dbReference type="ARBA" id="ARBA00022989"/>
    </source>
</evidence>
<dbReference type="InterPro" id="IPR001457">
    <property type="entry name" value="NADH_UbQ/plastoQ_OxRdtase_su6"/>
</dbReference>
<evidence type="ECO:0000256" key="7">
    <source>
        <dbReference type="ARBA" id="ARBA00022692"/>
    </source>
</evidence>
<evidence type="ECO:0000256" key="5">
    <source>
        <dbReference type="ARBA" id="ARBA00022448"/>
    </source>
</evidence>
<feature type="transmembrane region" description="Helical" evidence="15">
    <location>
        <begin position="42"/>
        <end position="69"/>
    </location>
</feature>
<accession>D6RRZ4</accession>
<evidence type="ECO:0000256" key="6">
    <source>
        <dbReference type="ARBA" id="ARBA00022660"/>
    </source>
</evidence>
<evidence type="ECO:0000256" key="13">
    <source>
        <dbReference type="ARBA" id="ARBA00023136"/>
    </source>
</evidence>
<feature type="transmembrane region" description="Helical" evidence="15">
    <location>
        <begin position="114"/>
        <end position="134"/>
    </location>
</feature>
<reference evidence="17" key="1">
    <citation type="journal article" date="2010" name="BMC Evol. Biol.">
        <title>Mitochondrial genomes of acrodont lizards: timing of gene rearrangements and phylogenetic and biogeographic implications.</title>
        <authorList>
            <person name="Okajima Y."/>
            <person name="Kumazawa Y."/>
        </authorList>
    </citation>
    <scope>NUCLEOTIDE SEQUENCE</scope>
</reference>
<dbReference type="GO" id="GO:0008137">
    <property type="term" value="F:NADH dehydrogenase (ubiquinone) activity"/>
    <property type="evidence" value="ECO:0007669"/>
    <property type="project" value="UniProtKB-UniRule"/>
</dbReference>
<proteinExistence type="inferred from homology"/>
<comment type="function">
    <text evidence="15">Core subunit of the mitochondrial membrane respiratory chain NADH dehydrogenase (Complex I) which catalyzes electron transfer from NADH through the respiratory chain, using ubiquinone as an electron acceptor. Essential for the catalytic activity and assembly of complex I.</text>
</comment>
<keyword evidence="9 15" id="KW-0249">Electron transport</keyword>
<evidence type="ECO:0000256" key="15">
    <source>
        <dbReference type="RuleBase" id="RU004430"/>
    </source>
</evidence>
<geneLocation type="mitochondrion" evidence="17"/>
<feature type="transmembrane region" description="Helical" evidence="15">
    <location>
        <begin position="81"/>
        <end position="102"/>
    </location>
</feature>
<feature type="chain" id="PRO_5003087913" description="NADH-ubiquinone oxidoreductase chain 6" evidence="16">
    <location>
        <begin position="19"/>
        <end position="171"/>
    </location>
</feature>
<dbReference type="PANTHER" id="PTHR11435">
    <property type="entry name" value="NADH UBIQUINONE OXIDOREDUCTASE SUBUNIT ND6"/>
    <property type="match status" value="1"/>
</dbReference>
<evidence type="ECO:0000256" key="1">
    <source>
        <dbReference type="ARBA" id="ARBA00004225"/>
    </source>
</evidence>
<dbReference type="GO" id="GO:0031966">
    <property type="term" value="C:mitochondrial membrane"/>
    <property type="evidence" value="ECO:0007669"/>
    <property type="project" value="UniProtKB-SubCell"/>
</dbReference>
<evidence type="ECO:0000313" key="17">
    <source>
        <dbReference type="EMBL" id="BAJ08084.1"/>
    </source>
</evidence>
<organism evidence="17">
    <name type="scientific">Calumma parsonii</name>
    <name type="common">Parson's chameleon</name>
    <name type="synonym">Chamaeleo parsonii</name>
    <dbReference type="NCBI Taxonomy" id="179907"/>
    <lineage>
        <taxon>Eukaryota</taxon>
        <taxon>Metazoa</taxon>
        <taxon>Chordata</taxon>
        <taxon>Craniata</taxon>
        <taxon>Vertebrata</taxon>
        <taxon>Euteleostomi</taxon>
        <taxon>Lepidosauria</taxon>
        <taxon>Squamata</taxon>
        <taxon>Bifurcata</taxon>
        <taxon>Unidentata</taxon>
        <taxon>Episquamata</taxon>
        <taxon>Toxicofera</taxon>
        <taxon>Iguania</taxon>
        <taxon>Acrodonta</taxon>
        <taxon>Chamaeleonidae</taxon>
        <taxon>Calumma</taxon>
    </lineage>
</organism>
<feature type="transmembrane region" description="Helical" evidence="15">
    <location>
        <begin position="141"/>
        <end position="162"/>
    </location>
</feature>
<name>D6RRZ4_CALPR</name>
<dbReference type="InterPro" id="IPR050269">
    <property type="entry name" value="ComplexI_Subunit6"/>
</dbReference>
<comment type="subcellular location">
    <subcellularLocation>
        <location evidence="1 15">Mitochondrion membrane</location>
        <topology evidence="1 15">Multi-pass membrane protein</topology>
    </subcellularLocation>
</comment>
<keyword evidence="7 15" id="KW-0812">Transmembrane</keyword>
<comment type="similarity">
    <text evidence="2 15">Belongs to the complex I subunit 6 family.</text>
</comment>
<evidence type="ECO:0000256" key="12">
    <source>
        <dbReference type="ARBA" id="ARBA00023128"/>
    </source>
</evidence>
<sequence length="171" mass="18249">MYFFMLGLFLFFMGGVSSNPSPYFGSAALALAAVFGAGILAWLGSTFVSLVLMFVYLGGMLVVFAYSIAMSSDVYPEAWGSRYVVFYVVGFMVYLFCLWGYVGGGEFLGSVMSGSSAVLLEGVVVDLGGLILLYSFGGGCFLILGVGLLLTLFVILDLVYGWCFGATRVTN</sequence>
<keyword evidence="5 15" id="KW-0813">Transport</keyword>
<dbReference type="AlphaFoldDB" id="D6RRZ4"/>
<feature type="signal peptide" evidence="16">
    <location>
        <begin position="1"/>
        <end position="18"/>
    </location>
</feature>
<evidence type="ECO:0000256" key="14">
    <source>
        <dbReference type="ARBA" id="ARBA00049551"/>
    </source>
</evidence>